<organism evidence="2 3">
    <name type="scientific">Tetrabaena socialis</name>
    <dbReference type="NCBI Taxonomy" id="47790"/>
    <lineage>
        <taxon>Eukaryota</taxon>
        <taxon>Viridiplantae</taxon>
        <taxon>Chlorophyta</taxon>
        <taxon>core chlorophytes</taxon>
        <taxon>Chlorophyceae</taxon>
        <taxon>CS clade</taxon>
        <taxon>Chlamydomonadales</taxon>
        <taxon>Tetrabaenaceae</taxon>
        <taxon>Tetrabaena</taxon>
    </lineage>
</organism>
<dbReference type="Pfam" id="PF13392">
    <property type="entry name" value="HNH_3"/>
    <property type="match status" value="1"/>
</dbReference>
<name>A0A2J8AJ96_9CHLO</name>
<proteinExistence type="predicted"/>
<keyword evidence="3" id="KW-1185">Reference proteome</keyword>
<accession>A0A2J8AJ96</accession>
<gene>
    <name evidence="2" type="ORF">TSOC_000517</name>
</gene>
<evidence type="ECO:0000259" key="1">
    <source>
        <dbReference type="Pfam" id="PF13392"/>
    </source>
</evidence>
<dbReference type="EMBL" id="PGGS01000007">
    <property type="protein sequence ID" value="PNH12581.1"/>
    <property type="molecule type" value="Genomic_DNA"/>
</dbReference>
<dbReference type="InterPro" id="IPR003615">
    <property type="entry name" value="HNH_nuc"/>
</dbReference>
<dbReference type="InterPro" id="IPR044925">
    <property type="entry name" value="His-Me_finger_sf"/>
</dbReference>
<dbReference type="Gene3D" id="3.90.75.20">
    <property type="match status" value="1"/>
</dbReference>
<reference evidence="2 3" key="1">
    <citation type="journal article" date="2017" name="Mol. Biol. Evol.">
        <title>The 4-celled Tetrabaena socialis nuclear genome reveals the essential components for genetic control of cell number at the origin of multicellularity in the volvocine lineage.</title>
        <authorList>
            <person name="Featherston J."/>
            <person name="Arakaki Y."/>
            <person name="Hanschen E.R."/>
            <person name="Ferris P.J."/>
            <person name="Michod R.E."/>
            <person name="Olson B.J.S.C."/>
            <person name="Nozaki H."/>
            <person name="Durand P.M."/>
        </authorList>
    </citation>
    <scope>NUCLEOTIDE SEQUENCE [LARGE SCALE GENOMIC DNA]</scope>
    <source>
        <strain evidence="2 3">NIES-571</strain>
    </source>
</reference>
<dbReference type="SUPFAM" id="SSF54060">
    <property type="entry name" value="His-Me finger endonucleases"/>
    <property type="match status" value="1"/>
</dbReference>
<dbReference type="Proteomes" id="UP000236333">
    <property type="component" value="Unassembled WGS sequence"/>
</dbReference>
<feature type="domain" description="HNH nuclease" evidence="1">
    <location>
        <begin position="26"/>
        <end position="59"/>
    </location>
</feature>
<comment type="caution">
    <text evidence="2">The sequence shown here is derived from an EMBL/GenBank/DDBJ whole genome shotgun (WGS) entry which is preliminary data.</text>
</comment>
<dbReference type="OrthoDB" id="560319at2759"/>
<dbReference type="AlphaFoldDB" id="A0A2J8AJ96"/>
<evidence type="ECO:0000313" key="2">
    <source>
        <dbReference type="EMBL" id="PNH12581.1"/>
    </source>
</evidence>
<evidence type="ECO:0000313" key="3">
    <source>
        <dbReference type="Proteomes" id="UP000236333"/>
    </source>
</evidence>
<protein>
    <recommendedName>
        <fullName evidence="1">HNH nuclease domain-containing protein</fullName>
    </recommendedName>
</protein>
<sequence length="435" mass="48504">MDSATIYVPSNGYAYIDSSTLHSRIVGTVPAGFSVDHINWQKADNRRDNLRIATMSEQNSNRAERVDKKPPPPELISLGIHRLPRRLRWDSGECKFVVDLPNTQISGTKSTQVSMVNRFRDCLLKLIAMLEEEEGSHGDVIDTRITLADEYNQLVQAAHLAAPDVFPDGPYADIETMCGELMYCRSCLGKLPALLHGERLHGFLNVASGILELPQINCIAIVKLTNDGQRRIILFDDVFRDTVIRLPACDISGSSPVMVATKALKDQFPQMVSETDVAAKKKFQLKDLVWMNWLGRIKPDDHTLVPLNYQQYDLRGENLVALPGASKEHKSPEGIPSVPESVNIGMRFWPRGMSLATTAGRSKTSPWVLYVRGPDRRNSFSCSPATVADVFRDKVLPLLAKLIPEFEESNALYQRLLATWVSAIEMKGSELSIST</sequence>